<proteinExistence type="predicted"/>
<comment type="caution">
    <text evidence="2">The sequence shown here is derived from an EMBL/GenBank/DDBJ whole genome shotgun (WGS) entry which is preliminary data.</text>
</comment>
<gene>
    <name evidence="2" type="ORF">PsYK624_051830</name>
</gene>
<evidence type="ECO:0000256" key="1">
    <source>
        <dbReference type="SAM" id="MobiDB-lite"/>
    </source>
</evidence>
<sequence>MYEAGLKERFLGDEEIIEHVVENATSTIQWTIHRPKRGWYLRIRAPTFPPGSYITLTPVPQSSPYHADAALTFACRTNPPSEHPGSARASVSSPKPSIESDATLAGDASPHSYPPTPPTNPTVRILPPSPRSVQAKLAEIPEARPAAQVVTPFILTPHSTAHVPTNTQLSVFARVMAALKNHAPSHDMSFTLSPVPKVSQEEASSSTAPVPTPVPLLTYHDRTPAWTVGSTFGVLEVDLRRERELGVQPSFYVAIALTYLEFLEERESFLAAATD</sequence>
<evidence type="ECO:0000313" key="2">
    <source>
        <dbReference type="EMBL" id="GJE89091.1"/>
    </source>
</evidence>
<feature type="region of interest" description="Disordered" evidence="1">
    <location>
        <begin position="75"/>
        <end position="128"/>
    </location>
</feature>
<dbReference type="Proteomes" id="UP000703269">
    <property type="component" value="Unassembled WGS sequence"/>
</dbReference>
<reference evidence="2 3" key="1">
    <citation type="submission" date="2021-08" db="EMBL/GenBank/DDBJ databases">
        <title>Draft Genome Sequence of Phanerochaete sordida strain YK-624.</title>
        <authorList>
            <person name="Mori T."/>
            <person name="Dohra H."/>
            <person name="Suzuki T."/>
            <person name="Kawagishi H."/>
            <person name="Hirai H."/>
        </authorList>
    </citation>
    <scope>NUCLEOTIDE SEQUENCE [LARGE SCALE GENOMIC DNA]</scope>
    <source>
        <strain evidence="2 3">YK-624</strain>
    </source>
</reference>
<name>A0A9P3G6D0_9APHY</name>
<dbReference type="AlphaFoldDB" id="A0A9P3G6D0"/>
<evidence type="ECO:0000313" key="3">
    <source>
        <dbReference type="Proteomes" id="UP000703269"/>
    </source>
</evidence>
<dbReference type="OrthoDB" id="3362250at2759"/>
<keyword evidence="3" id="KW-1185">Reference proteome</keyword>
<dbReference type="EMBL" id="BPQB01000011">
    <property type="protein sequence ID" value="GJE89091.1"/>
    <property type="molecule type" value="Genomic_DNA"/>
</dbReference>
<protein>
    <submittedName>
        <fullName evidence="2">Uncharacterized protein</fullName>
    </submittedName>
</protein>
<organism evidence="2 3">
    <name type="scientific">Phanerochaete sordida</name>
    <dbReference type="NCBI Taxonomy" id="48140"/>
    <lineage>
        <taxon>Eukaryota</taxon>
        <taxon>Fungi</taxon>
        <taxon>Dikarya</taxon>
        <taxon>Basidiomycota</taxon>
        <taxon>Agaricomycotina</taxon>
        <taxon>Agaricomycetes</taxon>
        <taxon>Polyporales</taxon>
        <taxon>Phanerochaetaceae</taxon>
        <taxon>Phanerochaete</taxon>
    </lineage>
</organism>
<accession>A0A9P3G6D0</accession>